<reference evidence="2 3" key="1">
    <citation type="submission" date="2019-12" db="EMBL/GenBank/DDBJ databases">
        <title>Hymenobacter sp. HMF4947 Genome sequencing and assembly.</title>
        <authorList>
            <person name="Kang H."/>
            <person name="Cha I."/>
            <person name="Kim H."/>
            <person name="Joh K."/>
        </authorList>
    </citation>
    <scope>NUCLEOTIDE SEQUENCE [LARGE SCALE GENOMIC DNA]</scope>
    <source>
        <strain evidence="2 3">HMF4947</strain>
    </source>
</reference>
<keyword evidence="1" id="KW-0732">Signal</keyword>
<dbReference type="EMBL" id="WQKZ01000002">
    <property type="protein sequence ID" value="MVN76525.1"/>
    <property type="molecule type" value="Genomic_DNA"/>
</dbReference>
<dbReference type="AlphaFoldDB" id="A0A7K1TDN8"/>
<accession>A0A7K1TDN8</accession>
<name>A0A7K1TDN8_9BACT</name>
<comment type="caution">
    <text evidence="2">The sequence shown here is derived from an EMBL/GenBank/DDBJ whole genome shotgun (WGS) entry which is preliminary data.</text>
</comment>
<dbReference type="RefSeq" id="WP_157564505.1">
    <property type="nucleotide sequence ID" value="NZ_WQKZ01000002.1"/>
</dbReference>
<organism evidence="2 3">
    <name type="scientific">Hymenobacter ginkgonis</name>
    <dbReference type="NCBI Taxonomy" id="2682976"/>
    <lineage>
        <taxon>Bacteria</taxon>
        <taxon>Pseudomonadati</taxon>
        <taxon>Bacteroidota</taxon>
        <taxon>Cytophagia</taxon>
        <taxon>Cytophagales</taxon>
        <taxon>Hymenobacteraceae</taxon>
        <taxon>Hymenobacter</taxon>
    </lineage>
</organism>
<keyword evidence="3" id="KW-1185">Reference proteome</keyword>
<evidence type="ECO:0000313" key="2">
    <source>
        <dbReference type="EMBL" id="MVN76525.1"/>
    </source>
</evidence>
<dbReference type="InterPro" id="IPR043749">
    <property type="entry name" value="DUF5694"/>
</dbReference>
<evidence type="ECO:0000256" key="1">
    <source>
        <dbReference type="SAM" id="SignalP"/>
    </source>
</evidence>
<dbReference type="Proteomes" id="UP000441336">
    <property type="component" value="Unassembled WGS sequence"/>
</dbReference>
<sequence length="301" mass="33655">MSFFACFRALLALGLLAATRPAAAQAPAVPATKIKVYLVGTFHFNASATDVIKGTKVDMSTPDKQRELDELVSKLQKTQADKVLVEWMPRLRQRFVDSTYALYRQGQRPVGNPRDNNNEVVQLGYRLANKLNRNRVYCADADGEFDYPTAQQYAKTHHQEGALTNRYSETQLPDSMGRLLAARIKAIRATQAPAIKYAGERLLVQFQRMNTEPTTLSSMDGYLLDQARVGGGEEYPGADLAGEFFKRNVRIYSNLLRTVDVQHDKAIVLIIGQGHIAFLKSILKYNSLFEVADVLPLLEAK</sequence>
<feature type="chain" id="PRO_5029775059" description="TraB/GumN family protein" evidence="1">
    <location>
        <begin position="25"/>
        <end position="301"/>
    </location>
</feature>
<protein>
    <recommendedName>
        <fullName evidence="4">TraB/GumN family protein</fullName>
    </recommendedName>
</protein>
<proteinExistence type="predicted"/>
<evidence type="ECO:0008006" key="4">
    <source>
        <dbReference type="Google" id="ProtNLM"/>
    </source>
</evidence>
<dbReference type="Pfam" id="PF18950">
    <property type="entry name" value="DUF5694"/>
    <property type="match status" value="1"/>
</dbReference>
<gene>
    <name evidence="2" type="ORF">GO988_09340</name>
</gene>
<feature type="signal peptide" evidence="1">
    <location>
        <begin position="1"/>
        <end position="24"/>
    </location>
</feature>
<evidence type="ECO:0000313" key="3">
    <source>
        <dbReference type="Proteomes" id="UP000441336"/>
    </source>
</evidence>